<evidence type="ECO:0000313" key="1">
    <source>
        <dbReference type="EMBL" id="GAV76148.1"/>
    </source>
</evidence>
<dbReference type="PANTHER" id="PTHR34222">
    <property type="entry name" value="GAG_PRE-INTEGRS DOMAIN-CONTAINING PROTEIN"/>
    <property type="match status" value="1"/>
</dbReference>
<proteinExistence type="predicted"/>
<organism evidence="1 2">
    <name type="scientific">Cephalotus follicularis</name>
    <name type="common">Albany pitcher plant</name>
    <dbReference type="NCBI Taxonomy" id="3775"/>
    <lineage>
        <taxon>Eukaryota</taxon>
        <taxon>Viridiplantae</taxon>
        <taxon>Streptophyta</taxon>
        <taxon>Embryophyta</taxon>
        <taxon>Tracheophyta</taxon>
        <taxon>Spermatophyta</taxon>
        <taxon>Magnoliopsida</taxon>
        <taxon>eudicotyledons</taxon>
        <taxon>Gunneridae</taxon>
        <taxon>Pentapetalae</taxon>
        <taxon>rosids</taxon>
        <taxon>fabids</taxon>
        <taxon>Oxalidales</taxon>
        <taxon>Cephalotaceae</taxon>
        <taxon>Cephalotus</taxon>
    </lineage>
</organism>
<protein>
    <recommendedName>
        <fullName evidence="3">UBN2_3 domain-containing protein</fullName>
    </recommendedName>
</protein>
<evidence type="ECO:0000313" key="2">
    <source>
        <dbReference type="Proteomes" id="UP000187406"/>
    </source>
</evidence>
<keyword evidence="2" id="KW-1185">Reference proteome</keyword>
<comment type="caution">
    <text evidence="1">The sequence shown here is derived from an EMBL/GenBank/DDBJ whole genome shotgun (WGS) entry which is preliminary data.</text>
</comment>
<evidence type="ECO:0008006" key="3">
    <source>
        <dbReference type="Google" id="ProtNLM"/>
    </source>
</evidence>
<gene>
    <name evidence="1" type="ORF">CFOL_v3_19623</name>
</gene>
<name>A0A1Q3C7U4_CEPFO</name>
<dbReference type="InParanoid" id="A0A1Q3C7U4"/>
<dbReference type="AlphaFoldDB" id="A0A1Q3C7U4"/>
<accession>A0A1Q3C7U4</accession>
<dbReference type="PANTHER" id="PTHR34222:SF98">
    <property type="match status" value="1"/>
</dbReference>
<sequence>MSQEGLSLAAYYSNLSHLWQKLDAYRNHRPSIPIELINFQKDIEKERVYDFLAGLNPDYDRVRVQVLGRDPFPILEEAYNLIQHEECRRTSIMPSVQPDRSALVTVSRPPATTSGLKLDHTDKNLVVCDYCGKPRHTRTTCWKLHGHPYRGRDGHSTSSCLQAHMIETSASSHRPMTDSVVAFSFEHILVLQRLLSQQQLDTSITLVTPRTVRKTPTTDTWSTSFQSLNLIIQKCYNLNFMKLYNISGIIN</sequence>
<reference evidence="2" key="1">
    <citation type="submission" date="2016-04" db="EMBL/GenBank/DDBJ databases">
        <title>Cephalotus genome sequencing.</title>
        <authorList>
            <person name="Fukushima K."/>
            <person name="Hasebe M."/>
            <person name="Fang X."/>
        </authorList>
    </citation>
    <scope>NUCLEOTIDE SEQUENCE [LARGE SCALE GENOMIC DNA]</scope>
    <source>
        <strain evidence="2">cv. St1</strain>
    </source>
</reference>
<dbReference type="EMBL" id="BDDD01001451">
    <property type="protein sequence ID" value="GAV76148.1"/>
    <property type="molecule type" value="Genomic_DNA"/>
</dbReference>
<dbReference type="Proteomes" id="UP000187406">
    <property type="component" value="Unassembled WGS sequence"/>
</dbReference>
<dbReference type="OrthoDB" id="1909691at2759"/>